<dbReference type="InterPro" id="IPR050863">
    <property type="entry name" value="CenT-Element_Derived"/>
</dbReference>
<dbReference type="AlphaFoldDB" id="A0A814VM84"/>
<evidence type="ECO:0000313" key="5">
    <source>
        <dbReference type="EMBL" id="CAF3751499.1"/>
    </source>
</evidence>
<name>A0A814VM84_9BILA</name>
<gene>
    <name evidence="5" type="ORF">FNK824_LOCUS12272</name>
    <name evidence="6" type="ORF">OTI717_LOCUS23698</name>
    <name evidence="4" type="ORF">RFH988_LOCUS23851</name>
    <name evidence="3" type="ORF">SEV965_LOCUS12221</name>
</gene>
<evidence type="ECO:0000313" key="4">
    <source>
        <dbReference type="EMBL" id="CAF1187328.1"/>
    </source>
</evidence>
<dbReference type="EMBL" id="CAJOAX010004300">
    <property type="protein sequence ID" value="CAF3899295.1"/>
    <property type="molecule type" value="Genomic_DNA"/>
</dbReference>
<sequence>MDGDSIMNSHLLPLSFDDDNVDQKSDSDSISVDSDIEVNDINYINDDFIRLDLEHDNNSSEDEIESSTTTTNNIIIPVTDVQSFSTNINNINPSIQVSSSNKDATTISVHQKRRQWSAQEKLKIISELNKGVSLHALELRYNCTRKMIRDWKNNENKLIKLVKDQGGKGKKRKRLNGAGAKLSYADLDDRLIRWYRSKRGLNQADVNVSKEKVTFKGMVREGNRICSELKTNQPSNKWFTRFLKRHRLSLQKPVRKQKISLSEAHISINKFHSYLRQCSQWGPKRGPMGCFVESDICNMDESPLSLWGDQSRRSINDINTRNEIEGCLENKRFATIILCAFPEKNHRVEPVLLFRGTGKVSSSEEKHYSPNVKVFFTPKAFINMPTWEKYITWWLKKVKDGNRKLFITDSCTSHLNENLKKRMRDEGISLAVIPTGCTQYIQLLDVHVFATFKNHYYDCAEEYLELNGPRSKLKLSASKKRILCTRLTASAWARTLKSTNFPEAFRSLGYTWVDDSPIKPNHIPWYTFDPDCIELNEDEINEQNCDSVPSEHISSILIKNQHKQLTLKHFWKK</sequence>
<dbReference type="InterPro" id="IPR004875">
    <property type="entry name" value="DDE_SF_endonuclease_dom"/>
</dbReference>
<feature type="domain" description="HTH psq-type" evidence="2">
    <location>
        <begin position="111"/>
        <end position="160"/>
    </location>
</feature>
<protein>
    <submittedName>
        <fullName evidence="4">Uncharacterized protein</fullName>
    </submittedName>
</protein>
<dbReference type="EMBL" id="CAJNOO010001686">
    <property type="protein sequence ID" value="CAF1187328.1"/>
    <property type="molecule type" value="Genomic_DNA"/>
</dbReference>
<dbReference type="Proteomes" id="UP000663889">
    <property type="component" value="Unassembled WGS sequence"/>
</dbReference>
<dbReference type="InterPro" id="IPR009057">
    <property type="entry name" value="Homeodomain-like_sf"/>
</dbReference>
<dbReference type="PANTHER" id="PTHR19303:SF73">
    <property type="entry name" value="PROTEIN PDC2"/>
    <property type="match status" value="1"/>
</dbReference>
<comment type="caution">
    <text evidence="4">The sequence shown here is derived from an EMBL/GenBank/DDBJ whole genome shotgun (WGS) entry which is preliminary data.</text>
</comment>
<dbReference type="GO" id="GO:0005634">
    <property type="term" value="C:nucleus"/>
    <property type="evidence" value="ECO:0007669"/>
    <property type="project" value="TreeGrafter"/>
</dbReference>
<dbReference type="GO" id="GO:0003677">
    <property type="term" value="F:DNA binding"/>
    <property type="evidence" value="ECO:0007669"/>
    <property type="project" value="InterPro"/>
</dbReference>
<dbReference type="EMBL" id="CAJOBE010001523">
    <property type="protein sequence ID" value="CAF3751499.1"/>
    <property type="molecule type" value="Genomic_DNA"/>
</dbReference>
<dbReference type="OrthoDB" id="8016097at2759"/>
<dbReference type="Pfam" id="PF04218">
    <property type="entry name" value="CENP-B_N"/>
    <property type="match status" value="1"/>
</dbReference>
<feature type="domain" description="DDE-1" evidence="1">
    <location>
        <begin position="333"/>
        <end position="472"/>
    </location>
</feature>
<accession>A0A814VM84</accession>
<evidence type="ECO:0000313" key="7">
    <source>
        <dbReference type="Proteomes" id="UP000663882"/>
    </source>
</evidence>
<dbReference type="InterPro" id="IPR007889">
    <property type="entry name" value="HTH_Psq"/>
</dbReference>
<dbReference type="Proteomes" id="UP000663874">
    <property type="component" value="Unassembled WGS sequence"/>
</dbReference>
<evidence type="ECO:0000313" key="6">
    <source>
        <dbReference type="EMBL" id="CAF3899295.1"/>
    </source>
</evidence>
<evidence type="ECO:0000313" key="3">
    <source>
        <dbReference type="EMBL" id="CAF1029247.1"/>
    </source>
</evidence>
<evidence type="ECO:0000259" key="1">
    <source>
        <dbReference type="Pfam" id="PF03184"/>
    </source>
</evidence>
<dbReference type="Proteomes" id="UP000663882">
    <property type="component" value="Unassembled WGS sequence"/>
</dbReference>
<dbReference type="PANTHER" id="PTHR19303">
    <property type="entry name" value="TRANSPOSON"/>
    <property type="match status" value="1"/>
</dbReference>
<organism evidence="4 7">
    <name type="scientific">Rotaria sordida</name>
    <dbReference type="NCBI Taxonomy" id="392033"/>
    <lineage>
        <taxon>Eukaryota</taxon>
        <taxon>Metazoa</taxon>
        <taxon>Spiralia</taxon>
        <taxon>Gnathifera</taxon>
        <taxon>Rotifera</taxon>
        <taxon>Eurotatoria</taxon>
        <taxon>Bdelloidea</taxon>
        <taxon>Philodinida</taxon>
        <taxon>Philodinidae</taxon>
        <taxon>Rotaria</taxon>
    </lineage>
</organism>
<dbReference type="SUPFAM" id="SSF46689">
    <property type="entry name" value="Homeodomain-like"/>
    <property type="match status" value="1"/>
</dbReference>
<reference evidence="4" key="1">
    <citation type="submission" date="2021-02" db="EMBL/GenBank/DDBJ databases">
        <authorList>
            <person name="Nowell W R."/>
        </authorList>
    </citation>
    <scope>NUCLEOTIDE SEQUENCE</scope>
</reference>
<dbReference type="Proteomes" id="UP000663823">
    <property type="component" value="Unassembled WGS sequence"/>
</dbReference>
<dbReference type="Pfam" id="PF03184">
    <property type="entry name" value="DDE_1"/>
    <property type="match status" value="1"/>
</dbReference>
<dbReference type="EMBL" id="CAJNOU010000549">
    <property type="protein sequence ID" value="CAF1029247.1"/>
    <property type="molecule type" value="Genomic_DNA"/>
</dbReference>
<evidence type="ECO:0000259" key="2">
    <source>
        <dbReference type="Pfam" id="PF04218"/>
    </source>
</evidence>
<proteinExistence type="predicted"/>